<protein>
    <submittedName>
        <fullName evidence="2">Uncharacterized protein</fullName>
    </submittedName>
</protein>
<evidence type="ECO:0000313" key="2">
    <source>
        <dbReference type="EMBL" id="ABW01065.1"/>
    </source>
</evidence>
<gene>
    <name evidence="2" type="ordered locus">Cmaq_0216</name>
</gene>
<sequence>MLGHATEKLTPASYGRLFKYQVRVSQAVLIVSLILLVTGPVLSVNYTGIHGRIMISGLVLFYLSVMYSQHTGFTRFMPSRLVSLVIGILAVSWSLAYILNQWAWRILLIAWVLLYVLVFVERGLGKIPLFYPNAFTVIGLLSALTVILTNNPLSLLGFPLSSLTSLMRRVEDRRRPSYLDLGFFTMPILMYFINHSYSVALLALFGLMTLGIPSSLPKRTGLSVAYPVGAVLGRFGLAVSLAVSIYATPLDALHMVLIGYIAVMMSSLCIPMLIPGYLWLWPRGYGFEIPVLIEGAALLRLIYPYTGSWVIYVSLVLLYAAFIDILIHYAAGRRIHVEI</sequence>
<evidence type="ECO:0000313" key="3">
    <source>
        <dbReference type="Proteomes" id="UP000001137"/>
    </source>
</evidence>
<reference evidence="2 3" key="1">
    <citation type="submission" date="2007-10" db="EMBL/GenBank/DDBJ databases">
        <title>Complete sequence of Caldivirga maquilingensis IC-167.</title>
        <authorList>
            <consortium name="US DOE Joint Genome Institute"/>
            <person name="Copeland A."/>
            <person name="Lucas S."/>
            <person name="Lapidus A."/>
            <person name="Barry K."/>
            <person name="Glavina del Rio T."/>
            <person name="Dalin E."/>
            <person name="Tice H."/>
            <person name="Pitluck S."/>
            <person name="Saunders E."/>
            <person name="Brettin T."/>
            <person name="Bruce D."/>
            <person name="Detter J.C."/>
            <person name="Han C."/>
            <person name="Schmutz J."/>
            <person name="Larimer F."/>
            <person name="Land M."/>
            <person name="Hauser L."/>
            <person name="Kyrpides N."/>
            <person name="Ivanova N."/>
            <person name="Biddle J.F."/>
            <person name="Zhang Z."/>
            <person name="Fitz-Gibbon S.T."/>
            <person name="Lowe T.M."/>
            <person name="Saltikov C."/>
            <person name="House C.H."/>
            <person name="Richardson P."/>
        </authorList>
    </citation>
    <scope>NUCLEOTIDE SEQUENCE [LARGE SCALE GENOMIC DNA]</scope>
    <source>
        <strain evidence="3">ATCC 700844 / DSM 13496 / JCM 10307 / IC-167</strain>
    </source>
</reference>
<feature type="transmembrane region" description="Helical" evidence="1">
    <location>
        <begin position="188"/>
        <end position="212"/>
    </location>
</feature>
<keyword evidence="1" id="KW-0472">Membrane</keyword>
<feature type="transmembrane region" description="Helical" evidence="1">
    <location>
        <begin position="224"/>
        <end position="246"/>
    </location>
</feature>
<organism evidence="2 3">
    <name type="scientific">Caldivirga maquilingensis (strain ATCC 700844 / DSM 13496 / JCM 10307 / IC-167)</name>
    <dbReference type="NCBI Taxonomy" id="397948"/>
    <lineage>
        <taxon>Archaea</taxon>
        <taxon>Thermoproteota</taxon>
        <taxon>Thermoprotei</taxon>
        <taxon>Thermoproteales</taxon>
        <taxon>Thermoproteaceae</taxon>
        <taxon>Caldivirga</taxon>
    </lineage>
</organism>
<feature type="transmembrane region" description="Helical" evidence="1">
    <location>
        <begin position="129"/>
        <end position="149"/>
    </location>
</feature>
<feature type="transmembrane region" description="Helical" evidence="1">
    <location>
        <begin position="24"/>
        <end position="43"/>
    </location>
</feature>
<feature type="transmembrane region" description="Helical" evidence="1">
    <location>
        <begin position="252"/>
        <end position="273"/>
    </location>
</feature>
<keyword evidence="1" id="KW-0812">Transmembrane</keyword>
<keyword evidence="1" id="KW-1133">Transmembrane helix</keyword>
<dbReference type="HOGENOM" id="CLU_851580_0_0_2"/>
<dbReference type="RefSeq" id="WP_012185285.1">
    <property type="nucleotide sequence ID" value="NC_009954.1"/>
</dbReference>
<accession>A8MAM9</accession>
<dbReference type="OrthoDB" id="28938at2157"/>
<evidence type="ECO:0000256" key="1">
    <source>
        <dbReference type="SAM" id="Phobius"/>
    </source>
</evidence>
<dbReference type="eggNOG" id="arCOG05708">
    <property type="taxonomic scope" value="Archaea"/>
</dbReference>
<dbReference type="AlphaFoldDB" id="A8MAM9"/>
<dbReference type="STRING" id="397948.Cmaq_0216"/>
<keyword evidence="3" id="KW-1185">Reference proteome</keyword>
<dbReference type="KEGG" id="cma:Cmaq_0216"/>
<dbReference type="GeneID" id="5709772"/>
<dbReference type="Proteomes" id="UP000001137">
    <property type="component" value="Chromosome"/>
</dbReference>
<feature type="transmembrane region" description="Helical" evidence="1">
    <location>
        <begin position="309"/>
        <end position="331"/>
    </location>
</feature>
<feature type="transmembrane region" description="Helical" evidence="1">
    <location>
        <begin position="49"/>
        <end position="67"/>
    </location>
</feature>
<dbReference type="EMBL" id="CP000852">
    <property type="protein sequence ID" value="ABW01065.1"/>
    <property type="molecule type" value="Genomic_DNA"/>
</dbReference>
<name>A8MAM9_CALMQ</name>
<proteinExistence type="predicted"/>
<feature type="transmembrane region" description="Helical" evidence="1">
    <location>
        <begin position="102"/>
        <end position="120"/>
    </location>
</feature>
<feature type="transmembrane region" description="Helical" evidence="1">
    <location>
        <begin position="79"/>
        <end position="96"/>
    </location>
</feature>